<evidence type="ECO:0000313" key="4">
    <source>
        <dbReference type="Proteomes" id="UP000000589"/>
    </source>
</evidence>
<sequence length="64" mass="7156">MASNPGSDAALGTQNPLLSGSPRTKKFPLTEQEVFYMNCRAAYLTIFKSSLENIISKDQLYLER</sequence>
<proteinExistence type="predicted"/>
<feature type="compositionally biased region" description="Polar residues" evidence="1">
    <location>
        <begin position="1"/>
        <end position="22"/>
    </location>
</feature>
<dbReference type="AGR" id="MGI:2385199"/>
<reference evidence="2 4" key="1">
    <citation type="journal article" date="2009" name="PLoS Biol.">
        <title>Lineage-specific biology revealed by a finished genome assembly of the mouse.</title>
        <authorList>
            <consortium name="Mouse Genome Sequencing Consortium"/>
            <person name="Church D.M."/>
            <person name="Goodstadt L."/>
            <person name="Hillier L.W."/>
            <person name="Zody M.C."/>
            <person name="Goldstein S."/>
            <person name="She X."/>
            <person name="Bult C.J."/>
            <person name="Agarwala R."/>
            <person name="Cherry J.L."/>
            <person name="DiCuccio M."/>
            <person name="Hlavina W."/>
            <person name="Kapustin Y."/>
            <person name="Meric P."/>
            <person name="Maglott D."/>
            <person name="Birtle Z."/>
            <person name="Marques A.C."/>
            <person name="Graves T."/>
            <person name="Zhou S."/>
            <person name="Teague B."/>
            <person name="Potamousis K."/>
            <person name="Churas C."/>
            <person name="Place M."/>
            <person name="Herschleb J."/>
            <person name="Runnheim R."/>
            <person name="Forrest D."/>
            <person name="Amos-Landgraf J."/>
            <person name="Schwartz D.C."/>
            <person name="Cheng Z."/>
            <person name="Lindblad-Toh K."/>
            <person name="Eichler E.E."/>
            <person name="Ponting C.P."/>
        </authorList>
    </citation>
    <scope>NUCLEOTIDE SEQUENCE [LARGE SCALE GENOMIC DNA]</scope>
    <source>
        <strain evidence="2 4">C57BL/6J</strain>
    </source>
</reference>
<organism evidence="2 4">
    <name type="scientific">Mus musculus</name>
    <name type="common">Mouse</name>
    <dbReference type="NCBI Taxonomy" id="10090"/>
    <lineage>
        <taxon>Eukaryota</taxon>
        <taxon>Metazoa</taxon>
        <taxon>Chordata</taxon>
        <taxon>Craniata</taxon>
        <taxon>Vertebrata</taxon>
        <taxon>Euteleostomi</taxon>
        <taxon>Mammalia</taxon>
        <taxon>Eutheria</taxon>
        <taxon>Euarchontoglires</taxon>
        <taxon>Glires</taxon>
        <taxon>Rodentia</taxon>
        <taxon>Myomorpha</taxon>
        <taxon>Muroidea</taxon>
        <taxon>Muridae</taxon>
        <taxon>Murinae</taxon>
        <taxon>Mus</taxon>
        <taxon>Mus</taxon>
    </lineage>
</organism>
<gene>
    <name evidence="2 3" type="primary">Efcab7</name>
</gene>
<evidence type="ECO:0000256" key="1">
    <source>
        <dbReference type="SAM" id="MobiDB-lite"/>
    </source>
</evidence>
<reference evidence="2" key="2">
    <citation type="journal article" date="2011" name="PLoS Biol.">
        <title>Modernizing reference genome assemblies.</title>
        <authorList>
            <person name="Church D.M."/>
            <person name="Schneider V.A."/>
            <person name="Graves T."/>
            <person name="Auger K."/>
            <person name="Cunningham F."/>
            <person name="Bouk N."/>
            <person name="Chen H.C."/>
            <person name="Agarwala R."/>
            <person name="McLaren W.M."/>
            <person name="Ritchie G.R."/>
            <person name="Albracht D."/>
            <person name="Kremitzki M."/>
            <person name="Rock S."/>
            <person name="Kotkiewicz H."/>
            <person name="Kremitzki C."/>
            <person name="Wollam A."/>
            <person name="Trani L."/>
            <person name="Fulton L."/>
            <person name="Fulton R."/>
            <person name="Matthews L."/>
            <person name="Whitehead S."/>
            <person name="Chow W."/>
            <person name="Torrance J."/>
            <person name="Dunn M."/>
            <person name="Harden G."/>
            <person name="Threadgold G."/>
            <person name="Wood J."/>
            <person name="Collins J."/>
            <person name="Heath P."/>
            <person name="Griffiths G."/>
            <person name="Pelan S."/>
            <person name="Grafham D."/>
            <person name="Eichler E.E."/>
            <person name="Weinstock G."/>
            <person name="Mardis E.R."/>
            <person name="Wilson R.K."/>
            <person name="Howe K."/>
            <person name="Flicek P."/>
            <person name="Hubbard T."/>
        </authorList>
    </citation>
    <scope>NUCLEOTIDE SEQUENCE [LARGE SCALE GENOMIC DNA]</scope>
    <source>
        <strain evidence="2">C57BL/6J</strain>
    </source>
</reference>
<feature type="region of interest" description="Disordered" evidence="1">
    <location>
        <begin position="1"/>
        <end position="24"/>
    </location>
</feature>
<dbReference type="GeneTree" id="ENSGT00390000015466"/>
<dbReference type="Ensembl" id="ENSMUST00000239521.1">
    <property type="protein sequence ID" value="ENSMUSP00000159402.2"/>
    <property type="gene ID" value="ENSMUSG00000073791.14"/>
</dbReference>
<evidence type="ECO:0000313" key="3">
    <source>
        <dbReference type="MGI" id="MGI:2385199"/>
    </source>
</evidence>
<evidence type="ECO:0000313" key="2">
    <source>
        <dbReference type="Ensembl" id="ENSMUSP00000159402.2"/>
    </source>
</evidence>
<keyword evidence="4" id="KW-1185">Reference proteome</keyword>
<protein>
    <submittedName>
        <fullName evidence="2">EF-hand calcium binding domain 7</fullName>
    </submittedName>
</protein>
<reference evidence="2" key="3">
    <citation type="submission" date="2025-05" db="UniProtKB">
        <authorList>
            <consortium name="Ensembl"/>
        </authorList>
    </citation>
    <scope>IDENTIFICATION</scope>
    <source>
        <strain evidence="2">C57BL/6J</strain>
    </source>
</reference>
<dbReference type="Proteomes" id="UP000000589">
    <property type="component" value="Chromosome 4"/>
</dbReference>
<dbReference type="MGI" id="MGI:2385199">
    <property type="gene designation" value="Efcab7"/>
</dbReference>
<dbReference type="Ensembl" id="ENSMUST00000239519.1">
    <property type="protein sequence ID" value="ENSMUSP00000159400.2"/>
    <property type="gene ID" value="ENSMUSG00000073791.14"/>
</dbReference>
<accession>A0A7N9VSH8</accession>
<name>A0A7N9VSH8_MOUSE</name>
<dbReference type="AlphaFoldDB" id="A0A7N9VSH8"/>
<dbReference type="Bgee" id="ENSMUSG00000073791">
    <property type="expression patterns" value="Expressed in spermatocyte and 67 other cell types or tissues"/>
</dbReference>